<organism evidence="1 2">
    <name type="scientific">Fusarium decemcellulare</name>
    <dbReference type="NCBI Taxonomy" id="57161"/>
    <lineage>
        <taxon>Eukaryota</taxon>
        <taxon>Fungi</taxon>
        <taxon>Dikarya</taxon>
        <taxon>Ascomycota</taxon>
        <taxon>Pezizomycotina</taxon>
        <taxon>Sordariomycetes</taxon>
        <taxon>Hypocreomycetidae</taxon>
        <taxon>Hypocreales</taxon>
        <taxon>Nectriaceae</taxon>
        <taxon>Fusarium</taxon>
        <taxon>Fusarium decemcellulare species complex</taxon>
    </lineage>
</organism>
<name>A0ACC1SZZ5_9HYPO</name>
<proteinExistence type="predicted"/>
<sequence>MSAYQVPKQQRAAVKTGDDHAKLVEIKLVDVPQPSLDQILVKITWTGVCGTDKSLLRDDWKPIGHVMGSETCGIAGHEGVGVVVAVGEGMRRRWNVGDRAGIKYIASICGECSFCEDGDELHCRSQTCSGFSVPGTFQEYCATDGRYASKIPDGITDQEAAPILCGGVTAYEGVKKSGVLPGQWMVIPGAGGGLGHLAVQYARAMGLRVIGVDTGEHKRQLVIKLGAEEFIDFKTTENVAAQVHKLTGHGAHGVLVVAASRQAFDAAPTFLRPRGTVVAVGIPTDAYFVAGASPALLTALQLRIVGSFLGDGKTVKEALDLTARGLVHPVVSEGRLEDLNFWIEKLEAGQVAGRVVLRVAG</sequence>
<protein>
    <submittedName>
        <fullName evidence="1">Uncharacterized protein</fullName>
    </submittedName>
</protein>
<dbReference type="Proteomes" id="UP001148629">
    <property type="component" value="Unassembled WGS sequence"/>
</dbReference>
<reference evidence="1" key="1">
    <citation type="submission" date="2022-08" db="EMBL/GenBank/DDBJ databases">
        <title>Genome Sequence of Fusarium decemcellulare.</title>
        <authorList>
            <person name="Buettner E."/>
        </authorList>
    </citation>
    <scope>NUCLEOTIDE SEQUENCE</scope>
    <source>
        <strain evidence="1">Babe19</strain>
    </source>
</reference>
<keyword evidence="2" id="KW-1185">Reference proteome</keyword>
<gene>
    <name evidence="1" type="ORF">NM208_g330</name>
</gene>
<evidence type="ECO:0000313" key="2">
    <source>
        <dbReference type="Proteomes" id="UP001148629"/>
    </source>
</evidence>
<dbReference type="EMBL" id="JANRMS010000015">
    <property type="protein sequence ID" value="KAJ3549751.1"/>
    <property type="molecule type" value="Genomic_DNA"/>
</dbReference>
<evidence type="ECO:0000313" key="1">
    <source>
        <dbReference type="EMBL" id="KAJ3549751.1"/>
    </source>
</evidence>
<accession>A0ACC1SZZ5</accession>
<comment type="caution">
    <text evidence="1">The sequence shown here is derived from an EMBL/GenBank/DDBJ whole genome shotgun (WGS) entry which is preliminary data.</text>
</comment>